<dbReference type="EMBL" id="WNKQ01000008">
    <property type="protein sequence ID" value="KAF5849657.1"/>
    <property type="molecule type" value="Genomic_DNA"/>
</dbReference>
<sequence>MALFHSRRASVCSDVRFSPQKHPLYLYLSVAAFLEAFIAKFTDCIIPISFRWNIRTGSCSYKAIMSSLGNIALVLGALTAGGGITGYVRTGSVPSIAAGCTVGLLYILGGLRVNSRAAYGVELALLASVVLAGSSIPRAIKSGKPLPIGLSILATFGLWTFGNAFMSKRA</sequence>
<accession>A0A8H5ZI11</accession>
<name>A0A8H5ZI11_COCSA</name>
<dbReference type="GO" id="GO:0016020">
    <property type="term" value="C:membrane"/>
    <property type="evidence" value="ECO:0007669"/>
    <property type="project" value="UniProtKB-SubCell"/>
</dbReference>
<evidence type="ECO:0000256" key="1">
    <source>
        <dbReference type="ARBA" id="ARBA00004370"/>
    </source>
</evidence>
<dbReference type="Proteomes" id="UP000624244">
    <property type="component" value="Unassembled WGS sequence"/>
</dbReference>
<proteinExistence type="inferred from homology"/>
<comment type="similarity">
    <text evidence="2">Belongs to the TMEM14 family.</text>
</comment>
<comment type="caution">
    <text evidence="7">The sequence shown here is derived from an EMBL/GenBank/DDBJ whole genome shotgun (WGS) entry which is preliminary data.</text>
</comment>
<dbReference type="PANTHER" id="PTHR12668">
    <property type="entry name" value="TRANSMEMBRANE PROTEIN 14, 15"/>
    <property type="match status" value="1"/>
</dbReference>
<feature type="transmembrane region" description="Helical" evidence="6">
    <location>
        <begin position="63"/>
        <end position="87"/>
    </location>
</feature>
<evidence type="ECO:0000313" key="7">
    <source>
        <dbReference type="EMBL" id="KAF5849657.1"/>
    </source>
</evidence>
<keyword evidence="4 6" id="KW-1133">Transmembrane helix</keyword>
<dbReference type="PANTHER" id="PTHR12668:SF15">
    <property type="entry name" value="UPF0136 DOMAIN PROTEIN (AFU_ORTHOLOGUE AFUA_1G03720)"/>
    <property type="match status" value="1"/>
</dbReference>
<feature type="transmembrane region" description="Helical" evidence="6">
    <location>
        <begin position="24"/>
        <end position="42"/>
    </location>
</feature>
<feature type="transmembrane region" description="Helical" evidence="6">
    <location>
        <begin position="123"/>
        <end position="140"/>
    </location>
</feature>
<feature type="transmembrane region" description="Helical" evidence="6">
    <location>
        <begin position="146"/>
        <end position="166"/>
    </location>
</feature>
<evidence type="ECO:0000256" key="2">
    <source>
        <dbReference type="ARBA" id="ARBA00007590"/>
    </source>
</evidence>
<feature type="transmembrane region" description="Helical" evidence="6">
    <location>
        <begin position="93"/>
        <end position="111"/>
    </location>
</feature>
<dbReference type="InterPro" id="IPR044890">
    <property type="entry name" value="TMEM14_sf"/>
</dbReference>
<keyword evidence="3 6" id="KW-0812">Transmembrane</keyword>
<dbReference type="Pfam" id="PF03647">
    <property type="entry name" value="Tmemb_14"/>
    <property type="match status" value="1"/>
</dbReference>
<gene>
    <name evidence="7" type="ORF">GGP41_005091</name>
</gene>
<evidence type="ECO:0000256" key="5">
    <source>
        <dbReference type="ARBA" id="ARBA00023136"/>
    </source>
</evidence>
<evidence type="ECO:0000256" key="6">
    <source>
        <dbReference type="SAM" id="Phobius"/>
    </source>
</evidence>
<evidence type="ECO:0000313" key="8">
    <source>
        <dbReference type="Proteomes" id="UP000624244"/>
    </source>
</evidence>
<comment type="subcellular location">
    <subcellularLocation>
        <location evidence="1">Membrane</location>
    </subcellularLocation>
</comment>
<protein>
    <submittedName>
        <fullName evidence="7">Uncharacterized protein</fullName>
    </submittedName>
</protein>
<dbReference type="Gene3D" id="1.10.10.1740">
    <property type="entry name" value="Transmembrane protein 14-like"/>
    <property type="match status" value="1"/>
</dbReference>
<evidence type="ECO:0000256" key="3">
    <source>
        <dbReference type="ARBA" id="ARBA00022692"/>
    </source>
</evidence>
<dbReference type="AlphaFoldDB" id="A0A8H5ZI11"/>
<keyword evidence="5 6" id="KW-0472">Membrane</keyword>
<reference evidence="7" key="1">
    <citation type="submission" date="2019-11" db="EMBL/GenBank/DDBJ databases">
        <title>Bipolaris sorokiniana Genome sequencing.</title>
        <authorList>
            <person name="Wang H."/>
        </authorList>
    </citation>
    <scope>NUCLEOTIDE SEQUENCE</scope>
</reference>
<dbReference type="InterPro" id="IPR005349">
    <property type="entry name" value="TMEM14"/>
</dbReference>
<evidence type="ECO:0000256" key="4">
    <source>
        <dbReference type="ARBA" id="ARBA00022989"/>
    </source>
</evidence>
<organism evidence="7 8">
    <name type="scientific">Cochliobolus sativus</name>
    <name type="common">Common root rot and spot blotch fungus</name>
    <name type="synonym">Bipolaris sorokiniana</name>
    <dbReference type="NCBI Taxonomy" id="45130"/>
    <lineage>
        <taxon>Eukaryota</taxon>
        <taxon>Fungi</taxon>
        <taxon>Dikarya</taxon>
        <taxon>Ascomycota</taxon>
        <taxon>Pezizomycotina</taxon>
        <taxon>Dothideomycetes</taxon>
        <taxon>Pleosporomycetidae</taxon>
        <taxon>Pleosporales</taxon>
        <taxon>Pleosporineae</taxon>
        <taxon>Pleosporaceae</taxon>
        <taxon>Bipolaris</taxon>
    </lineage>
</organism>